<comment type="caution">
    <text evidence="4">The sequence shown here is derived from an EMBL/GenBank/DDBJ whole genome shotgun (WGS) entry which is preliminary data.</text>
</comment>
<evidence type="ECO:0000256" key="1">
    <source>
        <dbReference type="SAM" id="MobiDB-lite"/>
    </source>
</evidence>
<sequence length="458" mass="48554">MRTSLFATSQLAALALLLCATPSQAHTWVEALQLIGSNGAFTGPEGFMRGFIARTDDGFDDRLMTNRFTGPEISDKSPMCRQTGDRGDQGVGKQFGKPLLKAAPTDWLAIKYSDNGHVTLPLGPRPAGNGTIYVYGTKNSQNSDTLLGIHKKWNAAGDGGDKRGKLLATRFYDDGQCHEDSGNPIAVQRKAAQEGMPRLFCQTDVQLPEDAGTDGLYTLYWVWDYALMTDAGAVANQEMYTSCMDISMTSQKTTNKIDFKPAKGKGVENVAIKAQLDSAFIADPLAKPVLESKLTPYVPNNPPKGPNDPKDSAPAAPPAPAPAPSPSSSKKPEASNPPPKEIPTLPTSSQEACKTVTVTYTPAAVTVYMTATAPPPGVLPTKPTTSPSLAPNQRPAPTNGTGPAPTTSLSAPNNLQTSKPPAPDQAKPTPAAKPAVTPFLQAGQNYPKFIRAARAFHE</sequence>
<evidence type="ECO:0000259" key="3">
    <source>
        <dbReference type="Pfam" id="PF24320"/>
    </source>
</evidence>
<feature type="region of interest" description="Disordered" evidence="1">
    <location>
        <begin position="67"/>
        <end position="95"/>
    </location>
</feature>
<feature type="compositionally biased region" description="Low complexity" evidence="1">
    <location>
        <begin position="395"/>
        <end position="407"/>
    </location>
</feature>
<feature type="compositionally biased region" description="Polar residues" evidence="1">
    <location>
        <begin position="408"/>
        <end position="418"/>
    </location>
</feature>
<feature type="signal peptide" evidence="2">
    <location>
        <begin position="1"/>
        <end position="25"/>
    </location>
</feature>
<reference evidence="4" key="1">
    <citation type="submission" date="2021-07" db="EMBL/GenBank/DDBJ databases">
        <authorList>
            <person name="Durling M."/>
        </authorList>
    </citation>
    <scope>NUCLEOTIDE SEQUENCE</scope>
</reference>
<dbReference type="InterPro" id="IPR055915">
    <property type="entry name" value="DUF7492"/>
</dbReference>
<dbReference type="EMBL" id="CAJVRL010000049">
    <property type="protein sequence ID" value="CAG8953361.1"/>
    <property type="molecule type" value="Genomic_DNA"/>
</dbReference>
<gene>
    <name evidence="4" type="ORF">HYFRA_00003572</name>
</gene>
<keyword evidence="2" id="KW-0732">Signal</keyword>
<evidence type="ECO:0000256" key="2">
    <source>
        <dbReference type="SAM" id="SignalP"/>
    </source>
</evidence>
<dbReference type="Pfam" id="PF24320">
    <property type="entry name" value="DUF7492"/>
    <property type="match status" value="1"/>
</dbReference>
<keyword evidence="5" id="KW-1185">Reference proteome</keyword>
<feature type="chain" id="PRO_5040499583" description="DUF7492 domain-containing protein" evidence="2">
    <location>
        <begin position="26"/>
        <end position="458"/>
    </location>
</feature>
<dbReference type="AlphaFoldDB" id="A0A9N9PND3"/>
<accession>A0A9N9PND3</accession>
<feature type="compositionally biased region" description="Polar residues" evidence="1">
    <location>
        <begin position="382"/>
        <end position="391"/>
    </location>
</feature>
<proteinExistence type="predicted"/>
<organism evidence="4 5">
    <name type="scientific">Hymenoscyphus fraxineus</name>
    <dbReference type="NCBI Taxonomy" id="746836"/>
    <lineage>
        <taxon>Eukaryota</taxon>
        <taxon>Fungi</taxon>
        <taxon>Dikarya</taxon>
        <taxon>Ascomycota</taxon>
        <taxon>Pezizomycotina</taxon>
        <taxon>Leotiomycetes</taxon>
        <taxon>Helotiales</taxon>
        <taxon>Helotiaceae</taxon>
        <taxon>Hymenoscyphus</taxon>
    </lineage>
</organism>
<evidence type="ECO:0000313" key="4">
    <source>
        <dbReference type="EMBL" id="CAG8953361.1"/>
    </source>
</evidence>
<dbReference type="Proteomes" id="UP000696280">
    <property type="component" value="Unassembled WGS sequence"/>
</dbReference>
<evidence type="ECO:0000313" key="5">
    <source>
        <dbReference type="Proteomes" id="UP000696280"/>
    </source>
</evidence>
<feature type="compositionally biased region" description="Low complexity" evidence="1">
    <location>
        <begin position="424"/>
        <end position="438"/>
    </location>
</feature>
<protein>
    <recommendedName>
        <fullName evidence="3">DUF7492 domain-containing protein</fullName>
    </recommendedName>
</protein>
<dbReference type="OrthoDB" id="64281at2759"/>
<feature type="domain" description="DUF7492" evidence="3">
    <location>
        <begin position="24"/>
        <end position="270"/>
    </location>
</feature>
<feature type="region of interest" description="Disordered" evidence="1">
    <location>
        <begin position="293"/>
        <end position="350"/>
    </location>
</feature>
<feature type="region of interest" description="Disordered" evidence="1">
    <location>
        <begin position="373"/>
        <end position="440"/>
    </location>
</feature>
<name>A0A9N9PND3_9HELO</name>
<feature type="compositionally biased region" description="Pro residues" evidence="1">
    <location>
        <begin position="315"/>
        <end position="325"/>
    </location>
</feature>